<name>A0ABN3HLE1_9ACTN</name>
<evidence type="ECO:0000256" key="2">
    <source>
        <dbReference type="SAM" id="MobiDB-lite"/>
    </source>
</evidence>
<dbReference type="PANTHER" id="PTHR44103">
    <property type="entry name" value="PROPROTEIN CONVERTASE P"/>
    <property type="match status" value="1"/>
</dbReference>
<feature type="compositionally biased region" description="Low complexity" evidence="2">
    <location>
        <begin position="1"/>
        <end position="47"/>
    </location>
</feature>
<comment type="caution">
    <text evidence="3">The sequence shown here is derived from an EMBL/GenBank/DDBJ whole genome shotgun (WGS) entry which is preliminary data.</text>
</comment>
<dbReference type="InterPro" id="IPR028994">
    <property type="entry name" value="Integrin_alpha_N"/>
</dbReference>
<dbReference type="Proteomes" id="UP001500058">
    <property type="component" value="Unassembled WGS sequence"/>
</dbReference>
<feature type="compositionally biased region" description="Basic and acidic residues" evidence="2">
    <location>
        <begin position="1020"/>
        <end position="1032"/>
    </location>
</feature>
<keyword evidence="1" id="KW-0732">Signal</keyword>
<dbReference type="InterPro" id="IPR013517">
    <property type="entry name" value="FG-GAP"/>
</dbReference>
<proteinExistence type="predicted"/>
<sequence>MLLPVSAAQASGTQSGTTSGASSGTEPGTSSGTTSGASSGTEPGTESASDDEPDPAPDPEPTSGTDPEPAPEPDPEPEPGTAPASADECAALPLASFGDPGDAVGRASIPADGSVCHTFTAERPGLHRVLLDDRHNETYVQVFDGETQLECYDAEWSSAGWCDLPRAGAFTLKLVNGGWEPEETSVTVVPLASTEGCEPETGTSWDLDPVTGTSASPVGLLCHPFTGKSGERITLDARTVRYGQAERWITDGTGARICPRTAEDGGTGCVLPGDGPYRVLLRVTEAEGGFPADYTLKVRRLSDPEGCARVPVNAYGSAPTTVDPATGCKVFTAPAAGTYEVHQVHESGSRSPVGVYDRAGKTVCETWDSPCSLPAAGDYTLLTDQAVLVLDRTSTEGCETVGLGVHQGSFAVAGEIDCLRLPLPEGSRMAALTSLSGSRPAPEMTVVDAGGAYQCGGSRLSEGTCDLSGTAPFRLLASTDDDDRPTGAYRVALHRTDAAGDCPAVPAGDFTDASASARFATGDGVFSHCLTVPADDHAAAEVLQLRTVSGNSTARFSVLDGGGKQVCFTYAALSAWTTCPLTPGDAHTVLVTGRDATAEYTLTRRDVTEDAEGCAANPATPVGGPSTGGPLGAPGELLCRQVTTGDAGDVLHLDVRDPLGTAGITVHGADGEAVCSKSNKSCAVTGSTSYQVLVAVPSGKEAAGTYRFDALRIATADGPAEECEKVPDISYGYGPVTGVLDEEHTAVCAAFPTAYRDSFETRITDTEGGTETAVPALYDAGLEDGCTWSTAGWRCGVYEPYSREVSPSILVLGLPEKASRTAYSAEFTCFSSLCGMEKITVGQVTPAGGVSGGTVKVTVTGTALHEDDKVRITRSGTTVESTGTSVSADRKTLTAALDLTGAAAGAWNLSVITHNGWEHAKGTFTVEAAPLRSTAAPKITGTARVGSRLAVSPGTWDAAPDSYTHQWKADGQAIPGATGSTYLVPASLRGKKVTVAVTAHRSGRQDATAESPARTIAAAPRDHAGADSRPDGLGDLLTLSSGGWMTFQQGSGKGTFSGKTSASGWSPKVTAVPFGDLNGDGCNDVLVRMADGTLRGYQPGCGKALTTSTPYTSLGSGWGAYNVLTSPGDITGDGRADLIARKSSTGDVYLFAATSTGKLKAGVKIRSKWTYTHIVGAGDLDGDGHGDLLARTKDGTLYRYDGTASGQFGSRVVVFTKWGGSYNAIVGAGDITGDGKADLVARDTSGNLYRNTGDGKGSFSGRTKIGTGWGGYKGLF</sequence>
<dbReference type="Pfam" id="PF13517">
    <property type="entry name" value="FG-GAP_3"/>
    <property type="match status" value="2"/>
</dbReference>
<feature type="region of interest" description="Disordered" evidence="2">
    <location>
        <begin position="1000"/>
        <end position="1033"/>
    </location>
</feature>
<dbReference type="SUPFAM" id="SSF69318">
    <property type="entry name" value="Integrin alpha N-terminal domain"/>
    <property type="match status" value="1"/>
</dbReference>
<feature type="region of interest" description="Disordered" evidence="2">
    <location>
        <begin position="1"/>
        <end position="85"/>
    </location>
</feature>
<feature type="compositionally biased region" description="Acidic residues" evidence="2">
    <location>
        <begin position="48"/>
        <end position="57"/>
    </location>
</feature>
<dbReference type="PANTHER" id="PTHR44103:SF1">
    <property type="entry name" value="PROPROTEIN CONVERTASE P"/>
    <property type="match status" value="1"/>
</dbReference>
<evidence type="ECO:0000313" key="4">
    <source>
        <dbReference type="Proteomes" id="UP001500058"/>
    </source>
</evidence>
<accession>A0ABN3HLE1</accession>
<dbReference type="Gene3D" id="2.130.10.130">
    <property type="entry name" value="Integrin alpha, N-terminal"/>
    <property type="match status" value="1"/>
</dbReference>
<evidence type="ECO:0000313" key="3">
    <source>
        <dbReference type="EMBL" id="GAA2383197.1"/>
    </source>
</evidence>
<evidence type="ECO:0008006" key="5">
    <source>
        <dbReference type="Google" id="ProtNLM"/>
    </source>
</evidence>
<gene>
    <name evidence="3" type="ORF">GCM10010420_01530</name>
</gene>
<organism evidence="3 4">
    <name type="scientific">Streptomyces glaucosporus</name>
    <dbReference type="NCBI Taxonomy" id="284044"/>
    <lineage>
        <taxon>Bacteria</taxon>
        <taxon>Bacillati</taxon>
        <taxon>Actinomycetota</taxon>
        <taxon>Actinomycetes</taxon>
        <taxon>Kitasatosporales</taxon>
        <taxon>Streptomycetaceae</taxon>
        <taxon>Streptomyces</taxon>
    </lineage>
</organism>
<protein>
    <recommendedName>
        <fullName evidence="5">VCBS repeat-containing protein</fullName>
    </recommendedName>
</protein>
<dbReference type="Gene3D" id="2.60.40.2700">
    <property type="match status" value="1"/>
</dbReference>
<keyword evidence="4" id="KW-1185">Reference proteome</keyword>
<evidence type="ECO:0000256" key="1">
    <source>
        <dbReference type="ARBA" id="ARBA00022729"/>
    </source>
</evidence>
<reference evidence="3 4" key="1">
    <citation type="journal article" date="2019" name="Int. J. Syst. Evol. Microbiol.">
        <title>The Global Catalogue of Microorganisms (GCM) 10K type strain sequencing project: providing services to taxonomists for standard genome sequencing and annotation.</title>
        <authorList>
            <consortium name="The Broad Institute Genomics Platform"/>
            <consortium name="The Broad Institute Genome Sequencing Center for Infectious Disease"/>
            <person name="Wu L."/>
            <person name="Ma J."/>
        </authorList>
    </citation>
    <scope>NUCLEOTIDE SEQUENCE [LARGE SCALE GENOMIC DNA]</scope>
    <source>
        <strain evidence="3 4">JCM 6921</strain>
    </source>
</reference>
<dbReference type="EMBL" id="BAAATJ010000001">
    <property type="protein sequence ID" value="GAA2383197.1"/>
    <property type="molecule type" value="Genomic_DNA"/>
</dbReference>